<feature type="domain" description="SGNH" evidence="4">
    <location>
        <begin position="534"/>
        <end position="751"/>
    </location>
</feature>
<organism evidence="5 6">
    <name type="scientific">Pelagomonas calceolata</name>
    <dbReference type="NCBI Taxonomy" id="35677"/>
    <lineage>
        <taxon>Eukaryota</taxon>
        <taxon>Sar</taxon>
        <taxon>Stramenopiles</taxon>
        <taxon>Ochrophyta</taxon>
        <taxon>Pelagophyceae</taxon>
        <taxon>Pelagomonadales</taxon>
        <taxon>Pelagomonadaceae</taxon>
        <taxon>Pelagomonas</taxon>
    </lineage>
</organism>
<dbReference type="GO" id="GO:0016747">
    <property type="term" value="F:acyltransferase activity, transferring groups other than amino-acyl groups"/>
    <property type="evidence" value="ECO:0007669"/>
    <property type="project" value="InterPro"/>
</dbReference>
<evidence type="ECO:0000313" key="5">
    <source>
        <dbReference type="EMBL" id="CAH0369618.1"/>
    </source>
</evidence>
<evidence type="ECO:0000313" key="6">
    <source>
        <dbReference type="Proteomes" id="UP000789595"/>
    </source>
</evidence>
<dbReference type="Proteomes" id="UP000789595">
    <property type="component" value="Unassembled WGS sequence"/>
</dbReference>
<dbReference type="AlphaFoldDB" id="A0A8J2SGE8"/>
<keyword evidence="2" id="KW-0812">Transmembrane</keyword>
<accession>A0A8J2SGE8</accession>
<dbReference type="Pfam" id="PF19040">
    <property type="entry name" value="SGNH"/>
    <property type="match status" value="1"/>
</dbReference>
<feature type="transmembrane region" description="Helical" evidence="2">
    <location>
        <begin position="44"/>
        <end position="66"/>
    </location>
</feature>
<feature type="transmembrane region" description="Helical" evidence="2">
    <location>
        <begin position="116"/>
        <end position="137"/>
    </location>
</feature>
<feature type="transmembrane region" description="Helical" evidence="2">
    <location>
        <begin position="350"/>
        <end position="371"/>
    </location>
</feature>
<feature type="domain" description="Acyltransferase 3" evidence="3">
    <location>
        <begin position="23"/>
        <end position="366"/>
    </location>
</feature>
<keyword evidence="6" id="KW-1185">Reference proteome</keyword>
<dbReference type="OrthoDB" id="207378at2759"/>
<evidence type="ECO:0000259" key="3">
    <source>
        <dbReference type="Pfam" id="PF01757"/>
    </source>
</evidence>
<keyword evidence="2" id="KW-0472">Membrane</keyword>
<dbReference type="InterPro" id="IPR043968">
    <property type="entry name" value="SGNH"/>
</dbReference>
<keyword evidence="2" id="KW-1133">Transmembrane helix</keyword>
<name>A0A8J2SGE8_9STRA</name>
<feature type="transmembrane region" description="Helical" evidence="2">
    <location>
        <begin position="209"/>
        <end position="230"/>
    </location>
</feature>
<reference evidence="5" key="1">
    <citation type="submission" date="2021-11" db="EMBL/GenBank/DDBJ databases">
        <authorList>
            <consortium name="Genoscope - CEA"/>
            <person name="William W."/>
        </authorList>
    </citation>
    <scope>NUCLEOTIDE SEQUENCE</scope>
</reference>
<dbReference type="PANTHER" id="PTHR23028">
    <property type="entry name" value="ACETYLTRANSFERASE"/>
    <property type="match status" value="1"/>
</dbReference>
<dbReference type="GO" id="GO:0000271">
    <property type="term" value="P:polysaccharide biosynthetic process"/>
    <property type="evidence" value="ECO:0007669"/>
    <property type="project" value="TreeGrafter"/>
</dbReference>
<gene>
    <name evidence="5" type="ORF">PECAL_2P27460</name>
</gene>
<feature type="region of interest" description="Disordered" evidence="1">
    <location>
        <begin position="1"/>
        <end position="21"/>
    </location>
</feature>
<dbReference type="Pfam" id="PF01757">
    <property type="entry name" value="Acyl_transf_3"/>
    <property type="match status" value="1"/>
</dbReference>
<sequence length="780" mass="83659">MEDYDETRAATDTGDASHHRRDDVDGLRCLAVAAVVAFHAVDEYDAGFCGVDVFFAISGFVVAASLKRRERTSTREFLVDFYARRAKRLAPALFLTILATAIGLRLVPLHERDARIAYDAALCALGGASNIFFAVLFTNEKKREARSSTTEPAGYFASWTRTEEDVFLHNAEADPFLHTWSLGVEEQFYLVLPCLFLLAHSERILNDNVAIAVALVACVLSLVCGIVLHVLGEADYAFYLLPSRLWELAAGWLVCELNRDVPERHALKIDVLGAALLACALAVSKPHQYPLPGALPAILGTCCILMNPHGKLNALLAKKPFPEIGRASYGLYLCHWPLLVLLRLGLAHQILATCIALVISLPLTYVSFTYVETPARKWAPKRRAAPLFATLFGFGACAIAVSQLRPGDRSSSSSGGYPAEDALPGPPFFGAEFDPNAWERINTNATCGAEAYYASCDVMDRGVPCACATNCTATTHLPEKAGQGTIPCMRTATPQCQGWYSTNFDAGSWPFGVWRSECFFLSSAAGQSSFSSENVRNCLAPCGAARTAYLIGDSHAGSHAAGLAASLQAYGIELRHAFAGYGCSFASDAFNEKLLDPVGSGWAYGKCTEWVATVKAALVEFAAPDDLIFTTTAAWKYDVVGNVDVAFVEEIATIAPLVVLGDAPLLRGIFGVNCAAPETRPSCLTDEKDTIPDGALLAEETWAARGVRHISVRELFCSNGLCDTYIPGTDILGLVDYGHLTTAGSLYLAPFLSCALEGLGLVDAAVASDDGECLGSVTDL</sequence>
<evidence type="ECO:0000259" key="4">
    <source>
        <dbReference type="Pfam" id="PF19040"/>
    </source>
</evidence>
<feature type="transmembrane region" description="Helical" evidence="2">
    <location>
        <begin position="86"/>
        <end position="104"/>
    </location>
</feature>
<dbReference type="EMBL" id="CAKKNE010000002">
    <property type="protein sequence ID" value="CAH0369618.1"/>
    <property type="molecule type" value="Genomic_DNA"/>
</dbReference>
<dbReference type="InterPro" id="IPR002656">
    <property type="entry name" value="Acyl_transf_3_dom"/>
</dbReference>
<feature type="transmembrane region" description="Helical" evidence="2">
    <location>
        <begin position="383"/>
        <end position="404"/>
    </location>
</feature>
<dbReference type="GO" id="GO:0016020">
    <property type="term" value="C:membrane"/>
    <property type="evidence" value="ECO:0007669"/>
    <property type="project" value="TreeGrafter"/>
</dbReference>
<evidence type="ECO:0000256" key="1">
    <source>
        <dbReference type="SAM" id="MobiDB-lite"/>
    </source>
</evidence>
<comment type="caution">
    <text evidence="5">The sequence shown here is derived from an EMBL/GenBank/DDBJ whole genome shotgun (WGS) entry which is preliminary data.</text>
</comment>
<evidence type="ECO:0000256" key="2">
    <source>
        <dbReference type="SAM" id="Phobius"/>
    </source>
</evidence>
<protein>
    <recommendedName>
        <fullName evidence="7">Acyltransferase 3 domain-containing protein</fullName>
    </recommendedName>
</protein>
<evidence type="ECO:0008006" key="7">
    <source>
        <dbReference type="Google" id="ProtNLM"/>
    </source>
</evidence>
<proteinExistence type="predicted"/>
<dbReference type="InterPro" id="IPR050879">
    <property type="entry name" value="Acyltransferase_3"/>
</dbReference>
<dbReference type="PANTHER" id="PTHR23028:SF53">
    <property type="entry name" value="ACYL_TRANSF_3 DOMAIN-CONTAINING PROTEIN"/>
    <property type="match status" value="1"/>
</dbReference>